<comment type="catalytic activity">
    <reaction evidence="6 7">
        <text>1D-myo-inositol 3-phosphate + UDP-N-acetyl-alpha-D-glucosamine = 1D-myo-inositol 2-acetamido-2-deoxy-alpha-D-glucopyranoside 3-phosphate + UDP + H(+)</text>
        <dbReference type="Rhea" id="RHEA:26188"/>
        <dbReference type="ChEBI" id="CHEBI:15378"/>
        <dbReference type="ChEBI" id="CHEBI:57705"/>
        <dbReference type="ChEBI" id="CHEBI:58223"/>
        <dbReference type="ChEBI" id="CHEBI:58401"/>
        <dbReference type="ChEBI" id="CHEBI:58892"/>
        <dbReference type="EC" id="2.4.1.250"/>
    </reaction>
</comment>
<dbReference type="GO" id="GO:0010125">
    <property type="term" value="P:mycothiol biosynthetic process"/>
    <property type="evidence" value="ECO:0007669"/>
    <property type="project" value="UniProtKB-UniRule"/>
</dbReference>
<evidence type="ECO:0000256" key="5">
    <source>
        <dbReference type="ARBA" id="ARBA00022842"/>
    </source>
</evidence>
<comment type="similarity">
    <text evidence="1 7">Belongs to the glycosyltransferase group 1 family. MshA subfamily.</text>
</comment>
<evidence type="ECO:0000256" key="7">
    <source>
        <dbReference type="HAMAP-Rule" id="MF_01695"/>
    </source>
</evidence>
<dbReference type="InterPro" id="IPR050194">
    <property type="entry name" value="Glycosyltransferase_grp1"/>
</dbReference>
<proteinExistence type="inferred from homology"/>
<dbReference type="Gene3D" id="3.40.50.2000">
    <property type="entry name" value="Glycogen Phosphorylase B"/>
    <property type="match status" value="2"/>
</dbReference>
<dbReference type="GO" id="GO:0000287">
    <property type="term" value="F:magnesium ion binding"/>
    <property type="evidence" value="ECO:0007669"/>
    <property type="project" value="UniProtKB-UniRule"/>
</dbReference>
<keyword evidence="4 7" id="KW-0479">Metal-binding</keyword>
<comment type="caution">
    <text evidence="11">The sequence shown here is derived from an EMBL/GenBank/DDBJ whole genome shotgun (WGS) entry which is preliminary data.</text>
</comment>
<feature type="binding site" evidence="7">
    <location>
        <position position="363"/>
    </location>
    <ligand>
        <name>Mg(2+)</name>
        <dbReference type="ChEBI" id="CHEBI:18420"/>
    </ligand>
</feature>
<feature type="region of interest" description="Disordered" evidence="8">
    <location>
        <begin position="472"/>
        <end position="504"/>
    </location>
</feature>
<feature type="binding site" evidence="7">
    <location>
        <position position="66"/>
    </location>
    <ligand>
        <name>1D-myo-inositol 3-phosphate</name>
        <dbReference type="ChEBI" id="CHEBI:58401"/>
    </ligand>
</feature>
<reference evidence="11 12" key="1">
    <citation type="submission" date="2011-05" db="EMBL/GenBank/DDBJ databases">
        <title>Whole genome shotgun sequence of Gordonia alkanivorans NBRC 16433.</title>
        <authorList>
            <person name="Hosoyama A."/>
            <person name="Nakamura S."/>
            <person name="Takarada H."/>
            <person name="Tsuchikane K."/>
            <person name="Yamazaki S."/>
            <person name="Fujita N."/>
        </authorList>
    </citation>
    <scope>NUCLEOTIDE SEQUENCE [LARGE SCALE GENOMIC DNA]</scope>
    <source>
        <strain evidence="11 12">NBRC 16433</strain>
    </source>
</reference>
<dbReference type="GO" id="GO:0102710">
    <property type="term" value="F:D-inositol-3-phosphate glycosyltransferase activity"/>
    <property type="evidence" value="ECO:0007669"/>
    <property type="project" value="UniProtKB-EC"/>
</dbReference>
<feature type="binding site" evidence="7">
    <location>
        <position position="360"/>
    </location>
    <ligand>
        <name>Mg(2+)</name>
        <dbReference type="ChEBI" id="CHEBI:18420"/>
    </ligand>
</feature>
<accession>F9VUU2</accession>
<feature type="binding site" evidence="7">
    <location>
        <position position="387"/>
    </location>
    <ligand>
        <name>Mg(2+)</name>
        <dbReference type="ChEBI" id="CHEBI:18420"/>
    </ligand>
</feature>
<feature type="binding site" evidence="7">
    <location>
        <position position="168"/>
    </location>
    <ligand>
        <name>1D-myo-inositol 3-phosphate</name>
        <dbReference type="ChEBI" id="CHEBI:58401"/>
    </ligand>
</feature>
<dbReference type="InterPro" id="IPR001296">
    <property type="entry name" value="Glyco_trans_1"/>
</dbReference>
<feature type="binding site" evidence="7">
    <location>
        <position position="291"/>
    </location>
    <ligand>
        <name>UDP-N-acetyl-alpha-D-glucosamine</name>
        <dbReference type="ChEBI" id="CHEBI:57705"/>
    </ligand>
</feature>
<evidence type="ECO:0000256" key="4">
    <source>
        <dbReference type="ARBA" id="ARBA00022723"/>
    </source>
</evidence>
<dbReference type="SUPFAM" id="SSF53756">
    <property type="entry name" value="UDP-Glycosyltransferase/glycogen phosphorylase"/>
    <property type="match status" value="1"/>
</dbReference>
<feature type="binding site" evidence="7">
    <location>
        <position position="212"/>
    </location>
    <ligand>
        <name>1D-myo-inositol 3-phosphate</name>
        <dbReference type="ChEBI" id="CHEBI:58401"/>
    </ligand>
</feature>
<evidence type="ECO:0000259" key="10">
    <source>
        <dbReference type="Pfam" id="PF13579"/>
    </source>
</evidence>
<evidence type="ECO:0000256" key="1">
    <source>
        <dbReference type="ARBA" id="ARBA00008449"/>
    </source>
</evidence>
<dbReference type="NCBIfam" id="TIGR03449">
    <property type="entry name" value="mycothiol_MshA"/>
    <property type="match status" value="1"/>
</dbReference>
<name>F9VUU2_9ACTN</name>
<feature type="binding site" evidence="7">
    <location>
        <position position="381"/>
    </location>
    <ligand>
        <name>UDP-N-acetyl-alpha-D-glucosamine</name>
        <dbReference type="ChEBI" id="CHEBI:57705"/>
    </ligand>
</feature>
<evidence type="ECO:0000256" key="8">
    <source>
        <dbReference type="SAM" id="MobiDB-lite"/>
    </source>
</evidence>
<evidence type="ECO:0000256" key="2">
    <source>
        <dbReference type="ARBA" id="ARBA00022676"/>
    </source>
</evidence>
<dbReference type="PANTHER" id="PTHR45947">
    <property type="entry name" value="SULFOQUINOVOSYL TRANSFERASE SQD2"/>
    <property type="match status" value="1"/>
</dbReference>
<keyword evidence="2 7" id="KW-0328">Glycosyltransferase</keyword>
<evidence type="ECO:0000256" key="3">
    <source>
        <dbReference type="ARBA" id="ARBA00022679"/>
    </source>
</evidence>
<dbReference type="Proteomes" id="UP000003558">
    <property type="component" value="Unassembled WGS sequence"/>
</dbReference>
<dbReference type="STRING" id="1027371.GOALK_050_02360"/>
<dbReference type="GO" id="GO:0008375">
    <property type="term" value="F:acetylglucosaminyltransferase activity"/>
    <property type="evidence" value="ECO:0007669"/>
    <property type="project" value="UniProtKB-UniRule"/>
</dbReference>
<feature type="domain" description="Glycosyltransferase subfamily 4-like N-terminal" evidence="10">
    <location>
        <begin position="79"/>
        <end position="254"/>
    </location>
</feature>
<feature type="binding site" evidence="7">
    <location>
        <position position="192"/>
    </location>
    <ligand>
        <name>1D-myo-inositol 3-phosphate</name>
        <dbReference type="ChEBI" id="CHEBI:58401"/>
    </ligand>
</feature>
<feature type="compositionally biased region" description="Basic residues" evidence="8">
    <location>
        <begin position="490"/>
        <end position="504"/>
    </location>
</feature>
<dbReference type="CDD" id="cd03800">
    <property type="entry name" value="GT4_sucrose_synthase"/>
    <property type="match status" value="1"/>
</dbReference>
<feature type="binding site" evidence="7">
    <location>
        <position position="135"/>
    </location>
    <ligand>
        <name>1D-myo-inositol 3-phosphate</name>
        <dbReference type="ChEBI" id="CHEBI:58401"/>
    </ligand>
</feature>
<evidence type="ECO:0000313" key="12">
    <source>
        <dbReference type="Proteomes" id="UP000003558"/>
    </source>
</evidence>
<dbReference type="InterPro" id="IPR017814">
    <property type="entry name" value="Mycothiol_biosynthesis_MshA"/>
</dbReference>
<comment type="subunit">
    <text evidence="7">Homodimer.</text>
</comment>
<keyword evidence="5 7" id="KW-0460">Magnesium</keyword>
<organism evidence="11 12">
    <name type="scientific">Gordonia alkanivorans NBRC 16433</name>
    <dbReference type="NCBI Taxonomy" id="1027371"/>
    <lineage>
        <taxon>Bacteria</taxon>
        <taxon>Bacillati</taxon>
        <taxon>Actinomycetota</taxon>
        <taxon>Actinomycetes</taxon>
        <taxon>Mycobacteriales</taxon>
        <taxon>Gordoniaceae</taxon>
        <taxon>Gordonia</taxon>
    </lineage>
</organism>
<protein>
    <recommendedName>
        <fullName evidence="7">D-inositol-3-phosphate glycosyltransferase</fullName>
        <ecNumber evidence="7">2.4.1.250</ecNumber>
    </recommendedName>
    <alternativeName>
        <fullName evidence="7">N-acetylglucosamine-inositol-phosphate N-acetylglucosaminyltransferase</fullName>
        <shortName evidence="7">GlcNAc-Ins-P N-acetylglucosaminyltransferase</shortName>
    </alternativeName>
</protein>
<dbReference type="Pfam" id="PF00534">
    <property type="entry name" value="Glycos_transf_1"/>
    <property type="match status" value="1"/>
</dbReference>
<feature type="binding site" evidence="7">
    <location>
        <position position="80"/>
    </location>
    <ligand>
        <name>UDP-N-acetyl-alpha-D-glucosamine</name>
        <dbReference type="ChEBI" id="CHEBI:57705"/>
    </ligand>
</feature>
<feature type="binding site" evidence="7">
    <location>
        <position position="373"/>
    </location>
    <ligand>
        <name>UDP-N-acetyl-alpha-D-glucosamine</name>
        <dbReference type="ChEBI" id="CHEBI:57705"/>
    </ligand>
</feature>
<feature type="binding site" evidence="7">
    <location>
        <position position="351"/>
    </location>
    <ligand>
        <name>UDP-N-acetyl-alpha-D-glucosamine</name>
        <dbReference type="ChEBI" id="CHEBI:57705"/>
    </ligand>
</feature>
<dbReference type="Pfam" id="PF13579">
    <property type="entry name" value="Glyco_trans_4_4"/>
    <property type="match status" value="1"/>
</dbReference>
<comment type="function">
    <text evidence="7">Catalyzes the transfer of a N-acetyl-glucosamine moiety to 1D-myo-inositol 3-phosphate to produce 1D-myo-inositol 2-acetamido-2-deoxy-glucopyranoside 3-phosphate in the mycothiol biosynthesis pathway.</text>
</comment>
<dbReference type="InterPro" id="IPR028098">
    <property type="entry name" value="Glyco_trans_4-like_N"/>
</dbReference>
<evidence type="ECO:0000313" key="11">
    <source>
        <dbReference type="EMBL" id="GAA12381.1"/>
    </source>
</evidence>
<dbReference type="EMBL" id="BACI01000050">
    <property type="protein sequence ID" value="GAA12381.1"/>
    <property type="molecule type" value="Genomic_DNA"/>
</dbReference>
<dbReference type="HAMAP" id="MF_01695">
    <property type="entry name" value="MshA"/>
    <property type="match status" value="1"/>
</dbReference>
<dbReference type="PANTHER" id="PTHR45947:SF3">
    <property type="entry name" value="SULFOQUINOVOSYL TRANSFERASE SQD2"/>
    <property type="match status" value="1"/>
</dbReference>
<gene>
    <name evidence="7 11" type="primary">mshA</name>
    <name evidence="11" type="ORF">GOALK_050_02360</name>
</gene>
<feature type="binding site" evidence="7">
    <location>
        <position position="361"/>
    </location>
    <ligand>
        <name>Mg(2+)</name>
        <dbReference type="ChEBI" id="CHEBI:18420"/>
    </ligand>
</feature>
<dbReference type="EC" id="2.4.1.250" evidence="7"/>
<feature type="binding site" evidence="7">
    <location>
        <begin position="72"/>
        <end position="73"/>
    </location>
    <ligand>
        <name>UDP-N-acetyl-alpha-D-glucosamine</name>
        <dbReference type="ChEBI" id="CHEBI:57705"/>
    </ligand>
</feature>
<dbReference type="eggNOG" id="COG0438">
    <property type="taxonomic scope" value="Bacteria"/>
</dbReference>
<evidence type="ECO:0000259" key="9">
    <source>
        <dbReference type="Pfam" id="PF00534"/>
    </source>
</evidence>
<feature type="binding site" evidence="7">
    <location>
        <begin position="77"/>
        <end position="82"/>
    </location>
    <ligand>
        <name>1D-myo-inositol 3-phosphate</name>
        <dbReference type="ChEBI" id="CHEBI:58401"/>
    </ligand>
</feature>
<sequence length="504" mass="53949">MTPFTQMTIVTENSVGDGRARREAAGELRCALVDAEGARHRLRHFSKVETMTSSPLPRRVALISVHTSPLAQPGTGDAGGMNVYVWQTAIRLARRGIEVEIFTRATSSSDAPSVAAAPGVTVRHVIAGPFEGLDKRDLPAQLCAFTAGVLRAEAAQAPGHYDVIHSHYWLSGQVGWLARDRWGVPLVHTAHTLAAVKNAALAEGDTAEPQLRVIGEQQVVGEADRLVANTETEAAELLSMYDADADRIDVVTPGADLECYTPGSSAEARSVLGLDPDETIVTFVGRIQPLKAPDLLVAAIAPLIKEVGSGRKLRLLIVGGPSGSGLQRPTALMDQVAELGISESVTFLPPQPSDRLVQVYRASDLVAVPSHSESFGLVAIEAQACGTPVIAADVGGLGVAVDDGRTGVLVNGHVPGDWTNALEKLLAQPDRLAELGRNARRHAEKFSWEHTVDQLIESYRWAMESFAAQTDAAHRDAEQAAAQTPGGPARARRRWRRRRNRVTV</sequence>
<evidence type="ECO:0000256" key="6">
    <source>
        <dbReference type="ARBA" id="ARBA00048131"/>
    </source>
</evidence>
<dbReference type="GO" id="GO:1903509">
    <property type="term" value="P:liposaccharide metabolic process"/>
    <property type="evidence" value="ECO:0007669"/>
    <property type="project" value="UniProtKB-ARBA"/>
</dbReference>
<keyword evidence="3 7" id="KW-0808">Transferase</keyword>
<dbReference type="AlphaFoldDB" id="F9VUU2"/>
<feature type="domain" description="Glycosyl transferase family 1" evidence="9">
    <location>
        <begin position="267"/>
        <end position="441"/>
    </location>
</feature>
<feature type="binding site" evidence="7">
    <location>
        <position position="286"/>
    </location>
    <ligand>
        <name>UDP-N-acetyl-alpha-D-glucosamine</name>
        <dbReference type="ChEBI" id="CHEBI:57705"/>
    </ligand>
</feature>